<dbReference type="OrthoDB" id="9769628at2"/>
<reference evidence="2 3" key="1">
    <citation type="submission" date="2007-06" db="EMBL/GenBank/DDBJ databases">
        <authorList>
            <person name="Shimkets L."/>
            <person name="Ferriera S."/>
            <person name="Johnson J."/>
            <person name="Kravitz S."/>
            <person name="Beeson K."/>
            <person name="Sutton G."/>
            <person name="Rogers Y.-H."/>
            <person name="Friedman R."/>
            <person name="Frazier M."/>
            <person name="Venter J.C."/>
        </authorList>
    </citation>
    <scope>NUCLEOTIDE SEQUENCE [LARGE SCALE GENOMIC DNA]</scope>
    <source>
        <strain evidence="2 3">SIR-1</strain>
    </source>
</reference>
<keyword evidence="3" id="KW-1185">Reference proteome</keyword>
<dbReference type="AlphaFoldDB" id="A6GJA0"/>
<proteinExistence type="predicted"/>
<protein>
    <submittedName>
        <fullName evidence="2">Uncharacterized protein</fullName>
    </submittedName>
</protein>
<evidence type="ECO:0000313" key="3">
    <source>
        <dbReference type="Proteomes" id="UP000005801"/>
    </source>
</evidence>
<evidence type="ECO:0000256" key="1">
    <source>
        <dbReference type="SAM" id="MobiDB-lite"/>
    </source>
</evidence>
<evidence type="ECO:0000313" key="2">
    <source>
        <dbReference type="EMBL" id="EDM74045.1"/>
    </source>
</evidence>
<dbReference type="Proteomes" id="UP000005801">
    <property type="component" value="Unassembled WGS sequence"/>
</dbReference>
<feature type="compositionally biased region" description="Low complexity" evidence="1">
    <location>
        <begin position="151"/>
        <end position="167"/>
    </location>
</feature>
<accession>A6GJA0</accession>
<organism evidence="2 3">
    <name type="scientific">Plesiocystis pacifica SIR-1</name>
    <dbReference type="NCBI Taxonomy" id="391625"/>
    <lineage>
        <taxon>Bacteria</taxon>
        <taxon>Pseudomonadati</taxon>
        <taxon>Myxococcota</taxon>
        <taxon>Polyangia</taxon>
        <taxon>Nannocystales</taxon>
        <taxon>Nannocystaceae</taxon>
        <taxon>Plesiocystis</taxon>
    </lineage>
</organism>
<name>A6GJA0_9BACT</name>
<comment type="caution">
    <text evidence="2">The sequence shown here is derived from an EMBL/GenBank/DDBJ whole genome shotgun (WGS) entry which is preliminary data.</text>
</comment>
<gene>
    <name evidence="2" type="ORF">PPSIR1_16850</name>
</gene>
<dbReference type="RefSeq" id="WP_006976786.1">
    <property type="nucleotide sequence ID" value="NZ_ABCS01000152.1"/>
</dbReference>
<feature type="region of interest" description="Disordered" evidence="1">
    <location>
        <begin position="142"/>
        <end position="173"/>
    </location>
</feature>
<sequence>MPLLGSLALGATLFAGGGLPDAEAPAPVGLELAWEASLECPSAEWVRERVGAYLRRSDFAGEFAFVAHVVPRGGVFELELRARVGDWEERHQLRSHDCAELAETAAALVAITIDPLAGALPVEPPRAPVEALAPVPIQRPRTRSVVREEPAAPVASPAPRADAIEAPAPAPEPARVASEEEARTPPALQLLVIAEGGLAVGVFPELAPTVHGGLGVAARRPGARLGLDLTLAGGATLAGRFRDPEAAAAERGGDLLAWDLRVRPCLVPRWGRVDLRACLALGAGQMRGTGVGVRDPLLGTQPWLWSAAELGLAVALHPRLALTLDAGAGANLLRPEFRLQDPSASYVVPVAAGRARLGLELRMF</sequence>
<dbReference type="EMBL" id="ABCS01000152">
    <property type="protein sequence ID" value="EDM74045.1"/>
    <property type="molecule type" value="Genomic_DNA"/>
</dbReference>
<dbReference type="STRING" id="391625.PPSIR1_16850"/>